<evidence type="ECO:0000313" key="1">
    <source>
        <dbReference type="EMBL" id="QIW87728.1"/>
    </source>
</evidence>
<proteinExistence type="predicted"/>
<dbReference type="Proteomes" id="UP000671873">
    <property type="component" value="Segment"/>
</dbReference>
<accession>A0A858MT03</accession>
<protein>
    <submittedName>
        <fullName evidence="1">Uncharacterized protein</fullName>
    </submittedName>
</protein>
<reference evidence="1 2" key="1">
    <citation type="submission" date="2020-03" db="EMBL/GenBank/DDBJ databases">
        <authorList>
            <person name="Holtappels D."/>
            <person name="Bomans J.P.J."/>
            <person name="Lavigne R."/>
            <person name="Wagemans J."/>
        </authorList>
    </citation>
    <scope>NUCLEOTIDE SEQUENCE [LARGE SCALE GENOMIC DNA]</scope>
    <source>
        <strain evidence="1 2">OLIVR5</strain>
    </source>
</reference>
<dbReference type="EMBL" id="MT234342">
    <property type="protein sequence ID" value="QIW87728.1"/>
    <property type="molecule type" value="Genomic_DNA"/>
</dbReference>
<keyword evidence="2" id="KW-1185">Reference proteome</keyword>
<name>A0A858MT03_9CAUD</name>
<sequence>MDREYSLYNSGRLKDYILKFVAEQKMEEVKASKEMTREFKVRLEGWTYFTIIHDPFDESLTFTKSSGSDGEYKIKIRYDGVVDFYTDLDAAINYAVAKSKFATHKNEVKFLSNLCDEIY</sequence>
<gene>
    <name evidence="1" type="ORF">Ab1vBOLIVR5_gp80c</name>
</gene>
<evidence type="ECO:0000313" key="2">
    <source>
        <dbReference type="Proteomes" id="UP000671873"/>
    </source>
</evidence>
<organism evidence="1 2">
    <name type="scientific">Agrobacterium phage OLIVR5</name>
    <dbReference type="NCBI Taxonomy" id="2723773"/>
    <lineage>
        <taxon>Viruses</taxon>
        <taxon>Duplodnaviria</taxon>
        <taxon>Heunggongvirae</taxon>
        <taxon>Uroviricota</taxon>
        <taxon>Caudoviricetes</taxon>
        <taxon>Pootjesviridae</taxon>
        <taxon>Heverleevirus</taxon>
        <taxon>Heverleevirus OLIVR5</taxon>
    </lineage>
</organism>